<dbReference type="AlphaFoldDB" id="A0A1N6VIE9"/>
<evidence type="ECO:0000313" key="2">
    <source>
        <dbReference type="Proteomes" id="UP000186953"/>
    </source>
</evidence>
<dbReference type="RefSeq" id="WP_076548535.1">
    <property type="nucleotide sequence ID" value="NZ_FTMA01000003.1"/>
</dbReference>
<accession>A0A1N6VIE9</accession>
<dbReference type="STRING" id="228959.SAMN05421797_103144"/>
<organism evidence="1 2">
    <name type="scientific">Maribacter ulvicola</name>
    <dbReference type="NCBI Taxonomy" id="228959"/>
    <lineage>
        <taxon>Bacteria</taxon>
        <taxon>Pseudomonadati</taxon>
        <taxon>Bacteroidota</taxon>
        <taxon>Flavobacteriia</taxon>
        <taxon>Flavobacteriales</taxon>
        <taxon>Flavobacteriaceae</taxon>
        <taxon>Maribacter</taxon>
    </lineage>
</organism>
<dbReference type="EMBL" id="FTMA01000003">
    <property type="protein sequence ID" value="SIQ77630.1"/>
    <property type="molecule type" value="Genomic_DNA"/>
</dbReference>
<evidence type="ECO:0000313" key="1">
    <source>
        <dbReference type="EMBL" id="SIQ77630.1"/>
    </source>
</evidence>
<sequence>MEELVPNSIDTVNDKNFIELHNLKKLEQFNIIQKHNINSTGYKFHLTKSNNRLVLYHQGHSGDFLIGKKTIAYFLNKGFTIYSFAMPLKERNNRPIIEIPKIGKIHLLNC</sequence>
<dbReference type="Proteomes" id="UP000186953">
    <property type="component" value="Unassembled WGS sequence"/>
</dbReference>
<protein>
    <submittedName>
        <fullName evidence="1">Uncharacterized protein</fullName>
    </submittedName>
</protein>
<proteinExistence type="predicted"/>
<name>A0A1N6VIE9_9FLAO</name>
<gene>
    <name evidence="1" type="ORF">SAMN05421797_103144</name>
</gene>
<reference evidence="2" key="1">
    <citation type="submission" date="2017-01" db="EMBL/GenBank/DDBJ databases">
        <authorList>
            <person name="Varghese N."/>
            <person name="Submissions S."/>
        </authorList>
    </citation>
    <scope>NUCLEOTIDE SEQUENCE [LARGE SCALE GENOMIC DNA]</scope>
    <source>
        <strain evidence="2">DSM 15366</strain>
    </source>
</reference>
<keyword evidence="2" id="KW-1185">Reference proteome</keyword>